<dbReference type="EMBL" id="FUYQ01000003">
    <property type="protein sequence ID" value="SKB32755.1"/>
    <property type="molecule type" value="Genomic_DNA"/>
</dbReference>
<dbReference type="Gene3D" id="3.90.190.10">
    <property type="entry name" value="Protein tyrosine phosphatase superfamily"/>
    <property type="match status" value="1"/>
</dbReference>
<dbReference type="PANTHER" id="PTHR31126">
    <property type="entry name" value="TYROSINE-PROTEIN PHOSPHATASE"/>
    <property type="match status" value="1"/>
</dbReference>
<dbReference type="InterPro" id="IPR026893">
    <property type="entry name" value="Tyr/Ser_Pase_IphP-type"/>
</dbReference>
<evidence type="ECO:0000313" key="3">
    <source>
        <dbReference type="EMBL" id="SKB32755.1"/>
    </source>
</evidence>
<evidence type="ECO:0000256" key="1">
    <source>
        <dbReference type="ARBA" id="ARBA00009580"/>
    </source>
</evidence>
<gene>
    <name evidence="3" type="ORF">SAMN05660349_00592</name>
</gene>
<keyword evidence="4" id="KW-1185">Reference proteome</keyword>
<sequence>MSLIFCYLCLIAREKMLVKILSIFICTAAFTACSSNAPEIRALCLRDDIGNYVIKWESNPPMQGNVKLFVSDNPDNFNINTPVGNVNINDGVTTYITNDNMTRKYFMLSFNDKVYQIVGSRGVVMDSIQNLRDLGGYTNNRNLTTRWGKIYRSGKLSRLSEWDSIRLNNLGIKTIIDLRGTDEIQKSPVLYKKIKVVNIPIPTVDEDHISRLIMEGRMRKGDAILFLQDMYLQFVEGNSSQYASVMEQLLNKENYPVLITCSLGKDRSGYVSALILASLGASESTILKDYTSSNDCMDITKIAKMANGLNSDAQETFTALLNADEAYMDLALKKIRKDYGSMDKYLEKEIGMDEKKREKLKEIMLY</sequence>
<name>A0A1T5ACY2_9BACT</name>
<dbReference type="AlphaFoldDB" id="A0A1T5ACY2"/>
<proteinExistence type="inferred from homology"/>
<protein>
    <submittedName>
        <fullName evidence="3">Protein-tyrosine phosphatase</fullName>
    </submittedName>
</protein>
<evidence type="ECO:0000313" key="4">
    <source>
        <dbReference type="Proteomes" id="UP000190852"/>
    </source>
</evidence>
<dbReference type="InterPro" id="IPR029021">
    <property type="entry name" value="Prot-tyrosine_phosphatase-like"/>
</dbReference>
<comment type="similarity">
    <text evidence="1">Belongs to the protein-tyrosine phosphatase family.</text>
</comment>
<dbReference type="Pfam" id="PF13350">
    <property type="entry name" value="Y_phosphatase3"/>
    <property type="match status" value="1"/>
</dbReference>
<feature type="signal peptide" evidence="2">
    <location>
        <begin position="1"/>
        <end position="31"/>
    </location>
</feature>
<dbReference type="Proteomes" id="UP000190852">
    <property type="component" value="Unassembled WGS sequence"/>
</dbReference>
<evidence type="ECO:0000256" key="2">
    <source>
        <dbReference type="SAM" id="SignalP"/>
    </source>
</evidence>
<keyword evidence="2" id="KW-0732">Signal</keyword>
<dbReference type="SUPFAM" id="SSF52799">
    <property type="entry name" value="(Phosphotyrosine protein) phosphatases II"/>
    <property type="match status" value="1"/>
</dbReference>
<reference evidence="4" key="1">
    <citation type="submission" date="2017-02" db="EMBL/GenBank/DDBJ databases">
        <authorList>
            <person name="Varghese N."/>
            <person name="Submissions S."/>
        </authorList>
    </citation>
    <scope>NUCLEOTIDE SEQUENCE [LARGE SCALE GENOMIC DNA]</scope>
    <source>
        <strain evidence="4">DSM 24967</strain>
    </source>
</reference>
<dbReference type="PANTHER" id="PTHR31126:SF1">
    <property type="entry name" value="TYROSINE SPECIFIC PROTEIN PHOSPHATASES DOMAIN-CONTAINING PROTEIN"/>
    <property type="match status" value="1"/>
</dbReference>
<feature type="chain" id="PRO_5012843471" evidence="2">
    <location>
        <begin position="32"/>
        <end position="366"/>
    </location>
</feature>
<organism evidence="3 4">
    <name type="scientific">Parabacteroides chartae</name>
    <dbReference type="NCBI Taxonomy" id="1037355"/>
    <lineage>
        <taxon>Bacteria</taxon>
        <taxon>Pseudomonadati</taxon>
        <taxon>Bacteroidota</taxon>
        <taxon>Bacteroidia</taxon>
        <taxon>Bacteroidales</taxon>
        <taxon>Tannerellaceae</taxon>
        <taxon>Parabacteroides</taxon>
    </lineage>
</organism>
<dbReference type="GO" id="GO:0004721">
    <property type="term" value="F:phosphoprotein phosphatase activity"/>
    <property type="evidence" value="ECO:0007669"/>
    <property type="project" value="InterPro"/>
</dbReference>
<accession>A0A1T5ACY2</accession>